<dbReference type="NCBIfam" id="TIGR04416">
    <property type="entry name" value="group_II_RT_mat"/>
    <property type="match status" value="1"/>
</dbReference>
<keyword evidence="4" id="KW-0808">Transferase</keyword>
<evidence type="ECO:0000256" key="1">
    <source>
        <dbReference type="ARBA" id="ARBA00034120"/>
    </source>
</evidence>
<dbReference type="Pfam" id="PF00078">
    <property type="entry name" value="RVT_1"/>
    <property type="match status" value="1"/>
</dbReference>
<protein>
    <submittedName>
        <fullName evidence="4">Reverse transcriptase family protein</fullName>
    </submittedName>
</protein>
<dbReference type="PANTHER" id="PTHR34047">
    <property type="entry name" value="NUCLEAR INTRON MATURASE 1, MITOCHONDRIAL-RELATED"/>
    <property type="match status" value="1"/>
</dbReference>
<gene>
    <name evidence="4" type="ORF">M125_5509</name>
</gene>
<comment type="caution">
    <text evidence="4">The sequence shown here is derived from an EMBL/GenBank/DDBJ whole genome shotgun (WGS) entry which is preliminary data.</text>
</comment>
<dbReference type="EMBL" id="JGDB01000365">
    <property type="protein sequence ID" value="EXY87861.1"/>
    <property type="molecule type" value="Genomic_DNA"/>
</dbReference>
<dbReference type="PROSITE" id="PS50878">
    <property type="entry name" value="RT_POL"/>
    <property type="match status" value="1"/>
</dbReference>
<dbReference type="PATRIC" id="fig|1339316.3.peg.5193"/>
<dbReference type="InterPro" id="IPR000477">
    <property type="entry name" value="RT_dom"/>
</dbReference>
<name>A0A015UXV3_BACFG</name>
<dbReference type="RefSeq" id="WP_042971932.1">
    <property type="nucleotide sequence ID" value="NZ_JGDB01000365.1"/>
</dbReference>
<dbReference type="GO" id="GO:0006397">
    <property type="term" value="P:mRNA processing"/>
    <property type="evidence" value="ECO:0007669"/>
    <property type="project" value="InterPro"/>
</dbReference>
<keyword evidence="4" id="KW-0695">RNA-directed DNA polymerase</keyword>
<feature type="coiled-coil region" evidence="2">
    <location>
        <begin position="254"/>
        <end position="281"/>
    </location>
</feature>
<dbReference type="Proteomes" id="UP000020773">
    <property type="component" value="Unassembled WGS sequence"/>
</dbReference>
<dbReference type="InterPro" id="IPR024937">
    <property type="entry name" value="Domain_X"/>
</dbReference>
<dbReference type="InterPro" id="IPR030931">
    <property type="entry name" value="Group_II_RT_mat"/>
</dbReference>
<dbReference type="InterPro" id="IPR049030">
    <property type="entry name" value="AI2M-like_HNH"/>
</dbReference>
<reference evidence="4 5" key="1">
    <citation type="submission" date="2014-02" db="EMBL/GenBank/DDBJ databases">
        <authorList>
            <person name="Sears C."/>
            <person name="Carroll K."/>
            <person name="Sack B.R."/>
            <person name="Qadri F."/>
            <person name="Myers L.L."/>
            <person name="Chung G.-T."/>
            <person name="Escheverria P."/>
            <person name="Fraser C.M."/>
            <person name="Sadzewicz L."/>
            <person name="Shefchek K.A."/>
            <person name="Tallon L."/>
            <person name="Das S.P."/>
            <person name="Daugherty S."/>
            <person name="Mongodin E.F."/>
        </authorList>
    </citation>
    <scope>NUCLEOTIDE SEQUENCE [LARGE SCALE GENOMIC DNA]</scope>
    <source>
        <strain evidence="5">3998T(B)3</strain>
    </source>
</reference>
<dbReference type="PANTHER" id="PTHR34047:SF8">
    <property type="entry name" value="PROTEIN YKFC"/>
    <property type="match status" value="1"/>
</dbReference>
<dbReference type="AlphaFoldDB" id="A0A015UXV3"/>
<evidence type="ECO:0000313" key="4">
    <source>
        <dbReference type="EMBL" id="EXY87861.1"/>
    </source>
</evidence>
<evidence type="ECO:0000259" key="3">
    <source>
        <dbReference type="PROSITE" id="PS50878"/>
    </source>
</evidence>
<dbReference type="Pfam" id="PF01348">
    <property type="entry name" value="Intron_maturas2"/>
    <property type="match status" value="1"/>
</dbReference>
<keyword evidence="4" id="KW-0548">Nucleotidyltransferase</keyword>
<keyword evidence="2" id="KW-0175">Coiled coil</keyword>
<dbReference type="CDD" id="cd01651">
    <property type="entry name" value="RT_G2_intron"/>
    <property type="match status" value="1"/>
</dbReference>
<proteinExistence type="inferred from homology"/>
<organism evidence="4 5">
    <name type="scientific">Bacteroides fragilis str. 3998T(B)3</name>
    <dbReference type="NCBI Taxonomy" id="1339316"/>
    <lineage>
        <taxon>Bacteria</taxon>
        <taxon>Pseudomonadati</taxon>
        <taxon>Bacteroidota</taxon>
        <taxon>Bacteroidia</taxon>
        <taxon>Bacteroidales</taxon>
        <taxon>Bacteroidaceae</taxon>
        <taxon>Bacteroides</taxon>
    </lineage>
</organism>
<evidence type="ECO:0000256" key="2">
    <source>
        <dbReference type="SAM" id="Coils"/>
    </source>
</evidence>
<evidence type="ECO:0000313" key="5">
    <source>
        <dbReference type="Proteomes" id="UP000020773"/>
    </source>
</evidence>
<dbReference type="InterPro" id="IPR051083">
    <property type="entry name" value="GrpII_Intron_Splice-Mob/Def"/>
</dbReference>
<accession>A0A015UXV3</accession>
<comment type="similarity">
    <text evidence="1">Belongs to the bacterial reverse transcriptase family.</text>
</comment>
<feature type="domain" description="Reverse transcriptase" evidence="3">
    <location>
        <begin position="69"/>
        <end position="363"/>
    </location>
</feature>
<sequence length="600" mass="70617">MRDSTNVLNSLAGHSQDPNYKFERLYRLLFNENLYALAYQKLSQNAGNCTKGTDGQTIDGMSIKHIHTIIERLKDESYRPCPAHRIYIPKKNGKQRPLGIPAFKDKLVQEIVRMILESIYEGHFEDCSHGFRPRRGCHTAMASLQKGGTGTRWFIEGDIKGFFDNINHDVLIEILAERINDERFLRLIRKFLKAGYMEQWEYKNTYIGTPQGGIISPILANIYLDKLDKFMQNYINAFNTGKARVRNPEYKRVASRKDKRVKKLKNETDGLKKEVLRKEIAILHREMQQLPATLDMDENFKRMRYVRYADDFLICVIGSKKDCVTAKGDIKTFLHDMLKLELSDEKTLITNSHDTAKFLGFDVTVRSTDKTRKDFRGIPIRSLDHKVVLLLPYEVMRKKLIDYNAMRIIIRNGKEVWESTSRPYLRSNDDLEILNRYNSEIRGIYNYYCIANNVNILNSFYYYMKESMYKTLSSKYESTVRKIIRKYCRNKVFTVRYENNKGEMLERTIYHGGFKQRKDARIDNAHIMPSYHGTESTSLMARLKAREGEYCGEEDNLRMVHVRKLRDLKGKQEWERFMIARQRKTVAVCENCYRKIHGRK</sequence>
<dbReference type="GO" id="GO:0003964">
    <property type="term" value="F:RNA-directed DNA polymerase activity"/>
    <property type="evidence" value="ECO:0007669"/>
    <property type="project" value="UniProtKB-KW"/>
</dbReference>
<dbReference type="SUPFAM" id="SSF56672">
    <property type="entry name" value="DNA/RNA polymerases"/>
    <property type="match status" value="1"/>
</dbReference>
<dbReference type="Pfam" id="PF21368">
    <property type="entry name" value="AI2M-like_HNH"/>
    <property type="match status" value="1"/>
</dbReference>
<dbReference type="InterPro" id="IPR043502">
    <property type="entry name" value="DNA/RNA_pol_sf"/>
</dbReference>